<dbReference type="Proteomes" id="UP000623958">
    <property type="component" value="Unassembled WGS sequence"/>
</dbReference>
<comment type="caution">
    <text evidence="2">The sequence shown here is derived from an EMBL/GenBank/DDBJ whole genome shotgun (WGS) entry which is preliminary data.</text>
</comment>
<reference evidence="2" key="1">
    <citation type="journal article" date="2014" name="Int. J. Syst. Evol. Microbiol.">
        <title>Complete genome sequence of Corynebacterium casei LMG S-19264T (=DSM 44701T), isolated from a smear-ripened cheese.</title>
        <authorList>
            <consortium name="US DOE Joint Genome Institute (JGI-PGF)"/>
            <person name="Walter F."/>
            <person name="Albersmeier A."/>
            <person name="Kalinowski J."/>
            <person name="Ruckert C."/>
        </authorList>
    </citation>
    <scope>NUCLEOTIDE SEQUENCE</scope>
    <source>
        <strain evidence="2">JCM 13306</strain>
    </source>
</reference>
<dbReference type="AlphaFoldDB" id="A0A919F9E4"/>
<reference evidence="2" key="2">
    <citation type="submission" date="2020-09" db="EMBL/GenBank/DDBJ databases">
        <authorList>
            <person name="Sun Q."/>
            <person name="Ohkuma M."/>
        </authorList>
    </citation>
    <scope>NUCLEOTIDE SEQUENCE</scope>
    <source>
        <strain evidence="2">JCM 13306</strain>
    </source>
</reference>
<dbReference type="RefSeq" id="WP_434029559.1">
    <property type="nucleotide sequence ID" value="NZ_BNBA01000021.1"/>
</dbReference>
<feature type="signal peptide" evidence="1">
    <location>
        <begin position="1"/>
        <end position="22"/>
    </location>
</feature>
<evidence type="ECO:0000313" key="3">
    <source>
        <dbReference type="Proteomes" id="UP000623958"/>
    </source>
</evidence>
<name>A0A919F9E4_9XANT</name>
<keyword evidence="1" id="KW-0732">Signal</keyword>
<dbReference type="EMBL" id="BNBA01000021">
    <property type="protein sequence ID" value="GHH56376.1"/>
    <property type="molecule type" value="Genomic_DNA"/>
</dbReference>
<proteinExistence type="predicted"/>
<gene>
    <name evidence="2" type="ORF">GCM10009090_26100</name>
</gene>
<evidence type="ECO:0000256" key="1">
    <source>
        <dbReference type="SAM" id="SignalP"/>
    </source>
</evidence>
<feature type="chain" id="PRO_5037022476" description="DUF2268 domain-containing protein" evidence="1">
    <location>
        <begin position="23"/>
        <end position="327"/>
    </location>
</feature>
<organism evidence="2 3">
    <name type="scientific">Xanthomonas boreopolis</name>
    <dbReference type="NCBI Taxonomy" id="86183"/>
    <lineage>
        <taxon>Bacteria</taxon>
        <taxon>Pseudomonadati</taxon>
        <taxon>Pseudomonadota</taxon>
        <taxon>Gammaproteobacteria</taxon>
        <taxon>Lysobacterales</taxon>
        <taxon>Lysobacteraceae</taxon>
        <taxon>Xanthomonas</taxon>
    </lineage>
</organism>
<accession>A0A919F9E4</accession>
<sequence length="327" mass="35882">MKKLATCLLGLAWLLAAGRSGADETATVGVVDSDIALFWQVYDRVRAEPERDRQLQLLQHGYLDQGSPGLAAFAQAKGYDAAAYVDAIRAYPRYWDSIRPRTGLVAPVVGRVERHLRRLRQLYPGLRDASIYLEVGALRSAGTTLDDKVLIGVELAAGDGTVDTSQMPERLQRFFAGYFASRPLDNLDLLLVHEAVHTQQRGARGSLLAQAVYEGVADFVAEQVTGRLPELDYVRYGPAHDAAIRAAFRKDMAGNDYSGWLYNDADNPFGTRDLGYYVGYAICAGYYRASADRAAAIRTMIELDLADAAAVQRFVDASGYFGRDAGR</sequence>
<evidence type="ECO:0008006" key="4">
    <source>
        <dbReference type="Google" id="ProtNLM"/>
    </source>
</evidence>
<protein>
    <recommendedName>
        <fullName evidence="4">DUF2268 domain-containing protein</fullName>
    </recommendedName>
</protein>
<evidence type="ECO:0000313" key="2">
    <source>
        <dbReference type="EMBL" id="GHH56376.1"/>
    </source>
</evidence>
<keyword evidence="3" id="KW-1185">Reference proteome</keyword>